<dbReference type="AlphaFoldDB" id="A0A3P3FDX5"/>
<dbReference type="RefSeq" id="WP_125002406.1">
    <property type="nucleotide sequence ID" value="NZ_RQXT01000029.1"/>
</dbReference>
<reference evidence="1 2" key="1">
    <citation type="submission" date="2018-11" db="EMBL/GenBank/DDBJ databases">
        <title>the genome of Mesorhizobium tamadayense DSM 28320.</title>
        <authorList>
            <person name="Gao J."/>
        </authorList>
    </citation>
    <scope>NUCLEOTIDE SEQUENCE [LARGE SCALE GENOMIC DNA]</scope>
    <source>
        <strain evidence="1 2">DSM 28320</strain>
    </source>
</reference>
<proteinExistence type="predicted"/>
<evidence type="ECO:0000313" key="1">
    <source>
        <dbReference type="EMBL" id="RRH96894.1"/>
    </source>
</evidence>
<dbReference type="OrthoDB" id="7915657at2"/>
<protein>
    <submittedName>
        <fullName evidence="1">Uncharacterized protein</fullName>
    </submittedName>
</protein>
<accession>A0A3P3FDX5</accession>
<dbReference type="EMBL" id="RQXT01000029">
    <property type="protein sequence ID" value="RRH96894.1"/>
    <property type="molecule type" value="Genomic_DNA"/>
</dbReference>
<dbReference type="Proteomes" id="UP000273786">
    <property type="component" value="Unassembled WGS sequence"/>
</dbReference>
<keyword evidence="2" id="KW-1185">Reference proteome</keyword>
<gene>
    <name evidence="1" type="ORF">EH240_21620</name>
</gene>
<comment type="caution">
    <text evidence="1">The sequence shown here is derived from an EMBL/GenBank/DDBJ whole genome shotgun (WGS) entry which is preliminary data.</text>
</comment>
<name>A0A3P3FDX5_9HYPH</name>
<evidence type="ECO:0000313" key="2">
    <source>
        <dbReference type="Proteomes" id="UP000273786"/>
    </source>
</evidence>
<sequence>MRKPSTNYINIDGKALKGKIATPAFDLELTGEAMLGTADSNPDIFLLFSNNSHGDRLKVGALWKRRGLGGAIAYLLLLHLDFGRWSAHLTRWHGRGDDTLWAVVPFDGDK</sequence>
<organism evidence="1 2">
    <name type="scientific">Mesorhizobium tamadayense</name>
    <dbReference type="NCBI Taxonomy" id="425306"/>
    <lineage>
        <taxon>Bacteria</taxon>
        <taxon>Pseudomonadati</taxon>
        <taxon>Pseudomonadota</taxon>
        <taxon>Alphaproteobacteria</taxon>
        <taxon>Hyphomicrobiales</taxon>
        <taxon>Phyllobacteriaceae</taxon>
        <taxon>Mesorhizobium</taxon>
    </lineage>
</organism>